<organism evidence="6 7">
    <name type="scientific">Ditylenchus dipsaci</name>
    <dbReference type="NCBI Taxonomy" id="166011"/>
    <lineage>
        <taxon>Eukaryota</taxon>
        <taxon>Metazoa</taxon>
        <taxon>Ecdysozoa</taxon>
        <taxon>Nematoda</taxon>
        <taxon>Chromadorea</taxon>
        <taxon>Rhabditida</taxon>
        <taxon>Tylenchina</taxon>
        <taxon>Tylenchomorpha</taxon>
        <taxon>Sphaerularioidea</taxon>
        <taxon>Anguinidae</taxon>
        <taxon>Anguininae</taxon>
        <taxon>Ditylenchus</taxon>
    </lineage>
</organism>
<comment type="similarity">
    <text evidence="2">Belongs to the nematode transthyretin-like family.</text>
</comment>
<evidence type="ECO:0000256" key="5">
    <source>
        <dbReference type="SAM" id="SignalP"/>
    </source>
</evidence>
<evidence type="ECO:0000256" key="3">
    <source>
        <dbReference type="ARBA" id="ARBA00022525"/>
    </source>
</evidence>
<dbReference type="Gene3D" id="2.60.40.3330">
    <property type="match status" value="1"/>
</dbReference>
<evidence type="ECO:0000256" key="2">
    <source>
        <dbReference type="ARBA" id="ARBA00010112"/>
    </source>
</evidence>
<evidence type="ECO:0000256" key="1">
    <source>
        <dbReference type="ARBA" id="ARBA00004613"/>
    </source>
</evidence>
<dbReference type="WBParaSite" id="jg17499">
    <property type="protein sequence ID" value="jg17499"/>
    <property type="gene ID" value="jg17499"/>
</dbReference>
<dbReference type="InterPro" id="IPR038479">
    <property type="entry name" value="Transthyretin-like_sf"/>
</dbReference>
<reference evidence="7" key="1">
    <citation type="submission" date="2022-11" db="UniProtKB">
        <authorList>
            <consortium name="WormBaseParasite"/>
        </authorList>
    </citation>
    <scope>IDENTIFICATION</scope>
</reference>
<dbReference type="Proteomes" id="UP000887574">
    <property type="component" value="Unplaced"/>
</dbReference>
<dbReference type="GO" id="GO:0005576">
    <property type="term" value="C:extracellular region"/>
    <property type="evidence" value="ECO:0007669"/>
    <property type="project" value="UniProtKB-SubCell"/>
</dbReference>
<dbReference type="InterPro" id="IPR001534">
    <property type="entry name" value="Transthyretin-like"/>
</dbReference>
<feature type="signal peptide" evidence="5">
    <location>
        <begin position="1"/>
        <end position="22"/>
    </location>
</feature>
<comment type="subcellular location">
    <subcellularLocation>
        <location evidence="1">Secreted</location>
    </subcellularLocation>
</comment>
<evidence type="ECO:0000313" key="6">
    <source>
        <dbReference type="Proteomes" id="UP000887574"/>
    </source>
</evidence>
<protein>
    <submittedName>
        <fullName evidence="7">Transthyretin-like protein 5</fullName>
    </submittedName>
</protein>
<dbReference type="PANTHER" id="PTHR21700">
    <property type="entry name" value="TRANSTHYRETIN-LIKE FAMILY PROTEIN-RELATED"/>
    <property type="match status" value="1"/>
</dbReference>
<keyword evidence="6" id="KW-1185">Reference proteome</keyword>
<dbReference type="AlphaFoldDB" id="A0A915D9D4"/>
<evidence type="ECO:0000313" key="7">
    <source>
        <dbReference type="WBParaSite" id="jg17499"/>
    </source>
</evidence>
<name>A0A915D9D4_9BILA</name>
<dbReference type="GO" id="GO:0009986">
    <property type="term" value="C:cell surface"/>
    <property type="evidence" value="ECO:0007669"/>
    <property type="project" value="InterPro"/>
</dbReference>
<feature type="chain" id="PRO_5038055181" evidence="5">
    <location>
        <begin position="23"/>
        <end position="147"/>
    </location>
</feature>
<keyword evidence="4 5" id="KW-0732">Signal</keyword>
<keyword evidence="3" id="KW-0964">Secreted</keyword>
<dbReference type="Pfam" id="PF01060">
    <property type="entry name" value="TTR-52"/>
    <property type="match status" value="1"/>
</dbReference>
<evidence type="ECO:0000256" key="4">
    <source>
        <dbReference type="ARBA" id="ARBA00022729"/>
    </source>
</evidence>
<proteinExistence type="inferred from homology"/>
<accession>A0A915D9D4</accession>
<dbReference type="PANTHER" id="PTHR21700:SF111">
    <property type="entry name" value="TRANSTHYRETIN-LIKE FAMILY PROTEIN"/>
    <property type="match status" value="1"/>
</dbReference>
<sequence length="147" mass="16474">MNSFLNLLSICAFFGLVHPGQSIGVRTKQSVAVKGTLMCDGRPAKGVRVKLYDIDRLVSMDDKLDDGKTDEYGHFQLSGSTREFSTIDPKLYVYHDCNDGWKPCQRRFGIMIPDKYVNDGEVAKRIYDAGTIELAGEFSGETRDCIH</sequence>